<keyword evidence="9" id="KW-1185">Reference proteome</keyword>
<proteinExistence type="predicted"/>
<dbReference type="PANTHER" id="PTHR43124">
    <property type="entry name" value="PURINE EFFLUX PUMP PBUE"/>
    <property type="match status" value="1"/>
</dbReference>
<feature type="transmembrane region" description="Helical" evidence="6">
    <location>
        <begin position="111"/>
        <end position="129"/>
    </location>
</feature>
<evidence type="ECO:0000256" key="1">
    <source>
        <dbReference type="ARBA" id="ARBA00004651"/>
    </source>
</evidence>
<dbReference type="EMBL" id="VDUZ01000086">
    <property type="protein sequence ID" value="TXL69352.1"/>
    <property type="molecule type" value="Genomic_DNA"/>
</dbReference>
<gene>
    <name evidence="8" type="ORF">FHP25_39290</name>
</gene>
<dbReference type="SUPFAM" id="SSF103473">
    <property type="entry name" value="MFS general substrate transporter"/>
    <property type="match status" value="1"/>
</dbReference>
<feature type="transmembrane region" description="Helical" evidence="6">
    <location>
        <begin position="306"/>
        <end position="334"/>
    </location>
</feature>
<dbReference type="GO" id="GO:0022857">
    <property type="term" value="F:transmembrane transporter activity"/>
    <property type="evidence" value="ECO:0007669"/>
    <property type="project" value="InterPro"/>
</dbReference>
<dbReference type="GO" id="GO:0005886">
    <property type="term" value="C:plasma membrane"/>
    <property type="evidence" value="ECO:0007669"/>
    <property type="project" value="UniProtKB-SubCell"/>
</dbReference>
<evidence type="ECO:0000313" key="8">
    <source>
        <dbReference type="EMBL" id="TXL69352.1"/>
    </source>
</evidence>
<dbReference type="InterPro" id="IPR020846">
    <property type="entry name" value="MFS_dom"/>
</dbReference>
<evidence type="ECO:0000256" key="3">
    <source>
        <dbReference type="ARBA" id="ARBA00022692"/>
    </source>
</evidence>
<dbReference type="OrthoDB" id="7841035at2"/>
<evidence type="ECO:0000256" key="5">
    <source>
        <dbReference type="ARBA" id="ARBA00023136"/>
    </source>
</evidence>
<feature type="transmembrane region" description="Helical" evidence="6">
    <location>
        <begin position="281"/>
        <end position="300"/>
    </location>
</feature>
<feature type="domain" description="Major facilitator superfamily (MFS) profile" evidence="7">
    <location>
        <begin position="13"/>
        <end position="398"/>
    </location>
</feature>
<evidence type="ECO:0000259" key="7">
    <source>
        <dbReference type="PROSITE" id="PS50850"/>
    </source>
</evidence>
<keyword evidence="3 6" id="KW-0812">Transmembrane</keyword>
<feature type="transmembrane region" description="Helical" evidence="6">
    <location>
        <begin position="81"/>
        <end position="105"/>
    </location>
</feature>
<sequence length="403" mass="41104">MATPARTATDWVLVWLLIATGLAVASQVGKVPPSLPAIRAELGIDLRAAGWFVSLINLMTALVGVLVALTADRVGHRRLAVAGLLAGVLSSAAGALATSATTLFACRIVEGLGFLAVVVSVPTLLLRLTAPHDVRRVMALWGAYLPGGAGLMALASAFLLPTVGWRGVWWTTAGVLVLATVSILSSTVGRGANAAPRGEPRSLGRDLRDVGASRGALAIGACFGFYASSWLALVGFLPTLQVERLGIDPVVAAATTAGVITANVIGTIVAGALLHRGWQRLTILVATAAIMALTAAGVFLDLLPPLLRLVTAFVFSAVSSAIPGALFAAVPVHAPRPALVGATTGMLMQGSNIGLLLGPPVVAALVATGGWPWALLYTTPALGGAALAAWALHRAEQRLGRRA</sequence>
<dbReference type="PROSITE" id="PS50850">
    <property type="entry name" value="MFS"/>
    <property type="match status" value="1"/>
</dbReference>
<dbReference type="Proteomes" id="UP000321638">
    <property type="component" value="Unassembled WGS sequence"/>
</dbReference>
<comment type="subcellular location">
    <subcellularLocation>
        <location evidence="1">Cell membrane</location>
        <topology evidence="1">Multi-pass membrane protein</topology>
    </subcellularLocation>
</comment>
<dbReference type="AlphaFoldDB" id="A0A5C8P7K0"/>
<dbReference type="InterPro" id="IPR036259">
    <property type="entry name" value="MFS_trans_sf"/>
</dbReference>
<feature type="transmembrane region" description="Helical" evidence="6">
    <location>
        <begin position="373"/>
        <end position="392"/>
    </location>
</feature>
<feature type="transmembrane region" description="Helical" evidence="6">
    <location>
        <begin position="49"/>
        <end position="69"/>
    </location>
</feature>
<reference evidence="8 9" key="1">
    <citation type="submission" date="2019-06" db="EMBL/GenBank/DDBJ databases">
        <title>New taxonomy in bacterial strain CC-CFT640, isolated from vineyard.</title>
        <authorList>
            <person name="Lin S.-Y."/>
            <person name="Tsai C.-F."/>
            <person name="Young C.-C."/>
        </authorList>
    </citation>
    <scope>NUCLEOTIDE SEQUENCE [LARGE SCALE GENOMIC DNA]</scope>
    <source>
        <strain evidence="8 9">CC-CFT640</strain>
    </source>
</reference>
<keyword evidence="5 6" id="KW-0472">Membrane</keyword>
<dbReference type="RefSeq" id="WP_147852484.1">
    <property type="nucleotide sequence ID" value="NZ_VDUZ01000086.1"/>
</dbReference>
<dbReference type="InterPro" id="IPR050189">
    <property type="entry name" value="MFS_Efflux_Transporters"/>
</dbReference>
<dbReference type="PANTHER" id="PTHR43124:SF3">
    <property type="entry name" value="CHLORAMPHENICOL EFFLUX PUMP RV0191"/>
    <property type="match status" value="1"/>
</dbReference>
<dbReference type="Pfam" id="PF07690">
    <property type="entry name" value="MFS_1"/>
    <property type="match status" value="1"/>
</dbReference>
<name>A0A5C8P7K0_9HYPH</name>
<accession>A0A5C8P7K0</accession>
<evidence type="ECO:0000256" key="4">
    <source>
        <dbReference type="ARBA" id="ARBA00022989"/>
    </source>
</evidence>
<keyword evidence="2" id="KW-1003">Cell membrane</keyword>
<evidence type="ECO:0000313" key="9">
    <source>
        <dbReference type="Proteomes" id="UP000321638"/>
    </source>
</evidence>
<dbReference type="InterPro" id="IPR011701">
    <property type="entry name" value="MFS"/>
</dbReference>
<evidence type="ECO:0000256" key="6">
    <source>
        <dbReference type="SAM" id="Phobius"/>
    </source>
</evidence>
<feature type="transmembrane region" description="Helical" evidence="6">
    <location>
        <begin position="346"/>
        <end position="367"/>
    </location>
</feature>
<comment type="caution">
    <text evidence="8">The sequence shown here is derived from an EMBL/GenBank/DDBJ whole genome shotgun (WGS) entry which is preliminary data.</text>
</comment>
<protein>
    <submittedName>
        <fullName evidence="8">MFS transporter</fullName>
    </submittedName>
</protein>
<organism evidence="8 9">
    <name type="scientific">Vineibacter terrae</name>
    <dbReference type="NCBI Taxonomy" id="2586908"/>
    <lineage>
        <taxon>Bacteria</taxon>
        <taxon>Pseudomonadati</taxon>
        <taxon>Pseudomonadota</taxon>
        <taxon>Alphaproteobacteria</taxon>
        <taxon>Hyphomicrobiales</taxon>
        <taxon>Vineibacter</taxon>
    </lineage>
</organism>
<feature type="transmembrane region" description="Helical" evidence="6">
    <location>
        <begin position="167"/>
        <end position="188"/>
    </location>
</feature>
<feature type="transmembrane region" description="Helical" evidence="6">
    <location>
        <begin position="141"/>
        <end position="161"/>
    </location>
</feature>
<feature type="transmembrane region" description="Helical" evidence="6">
    <location>
        <begin position="215"/>
        <end position="238"/>
    </location>
</feature>
<dbReference type="Gene3D" id="1.20.1250.20">
    <property type="entry name" value="MFS general substrate transporter like domains"/>
    <property type="match status" value="1"/>
</dbReference>
<feature type="transmembrane region" description="Helical" evidence="6">
    <location>
        <begin position="250"/>
        <end position="274"/>
    </location>
</feature>
<dbReference type="CDD" id="cd06174">
    <property type="entry name" value="MFS"/>
    <property type="match status" value="1"/>
</dbReference>
<evidence type="ECO:0000256" key="2">
    <source>
        <dbReference type="ARBA" id="ARBA00022475"/>
    </source>
</evidence>
<keyword evidence="4 6" id="KW-1133">Transmembrane helix</keyword>